<dbReference type="PANTHER" id="PTHR21519:SF1">
    <property type="entry name" value="PDZ DOMAIN-CONTAINING PROTEIN 8"/>
    <property type="match status" value="1"/>
</dbReference>
<dbReference type="GO" id="GO:1990456">
    <property type="term" value="P:mitochondrion-endoplasmic reticulum membrane tethering"/>
    <property type="evidence" value="ECO:0007669"/>
    <property type="project" value="InterPro"/>
</dbReference>
<protein>
    <submittedName>
        <fullName evidence="13">PDZ domain-containing protein 8</fullName>
    </submittedName>
</protein>
<dbReference type="InterPro" id="IPR031468">
    <property type="entry name" value="SMP_LBD"/>
</dbReference>
<evidence type="ECO:0000256" key="2">
    <source>
        <dbReference type="ARBA" id="ARBA00022448"/>
    </source>
</evidence>
<keyword evidence="2" id="KW-0813">Transport</keyword>
<dbReference type="SUPFAM" id="SSF57889">
    <property type="entry name" value="Cysteine-rich domain"/>
    <property type="match status" value="1"/>
</dbReference>
<evidence type="ECO:0000259" key="10">
    <source>
        <dbReference type="PROSITE" id="PS50106"/>
    </source>
</evidence>
<dbReference type="PROSITE" id="PS00479">
    <property type="entry name" value="ZF_DAG_PE_1"/>
    <property type="match status" value="1"/>
</dbReference>
<feature type="compositionally biased region" description="Low complexity" evidence="8">
    <location>
        <begin position="546"/>
        <end position="564"/>
    </location>
</feature>
<dbReference type="GO" id="GO:0044233">
    <property type="term" value="C:mitochondria-associated endoplasmic reticulum membrane contact site"/>
    <property type="evidence" value="ECO:0007669"/>
    <property type="project" value="InterPro"/>
</dbReference>
<sequence>MSEDEDFFEEIAFIVDMDYNGGFQTSVDVALVLGRIAQLSVKLLRLSGKVRITLTRLPYAHWSAAFIDMPQLDFKVDSQFEGRQLRHLIPFIEQQFRKILQRKHVWPNYKIRYRPLFQHPLLQPSSPIASFEHVKMSGSGIEVTVLQCTRLNISLAKPEQTEVYCTVSLDHKPFIHNPQAGSSHSISVLLTFTRHSQLEPLGLTFIKTVSELGFRAVKISEVENGSIAEKCGFKIGDILVAVNNVPIRNERQAHRLLSGTVGDLLVLVERNLSEYVLDESEAEDVIITSGIDGSEEFVCLGEKSVKSDESVEDAIKRSHSAAILHDINKSTPISFSTSLTNETFITPLDLHLSRSLESNFLSTEPFGSPETTLTIPESRIRRKSSPISKRSDSKIPIGRVESARVPKVSVSPPTNDLRRTRSDSEVFMMDEAESPTENDNSLFMDAFEDPPQDPFLPEKPISEAPPESDQTEGNQDDSSSISTSSKTYSRRARLQARANEMASKISAGRAKMNELLWNRRHGKDGSVELAVEADRASDISDEEIPDSITSPSSSTSGSRIQPSTEEVLVVDKGKKRRIPSFRKKKSDTKLDDQVSRKSKDSAKEKDSPDSPPAILSRSTKSVPLSPNVLWGQSLHFQLEKKSTRYLNVTVHARAPLASLDMTSISIQDHENRKPVLLGSTSIYIPQIIDDCRLTLSDCHREVFPLRPPNTGDSLNRADLLELSRHAGFDARLCFGDITLGFRFFPQGLPESTLMQDEDHFISRETTSDELKKSKSSATVNNSMASEDLHNSNTNEIPRFEHKWTPFHLKYGYAHCGFCKGKIWLKSASRCTDCHFVCHNKCIEKVNCQVECHVVPDPEDDKFEVLDRSDLRMDPSFIEDTIPVQIITSETTENPAHLSSVAHTSRRRMIANKVHEKISSTWKTVGASRATKKAIQAETDEKYKSNEQDRSSPQKEKQIVFVKDILPREFLRSLKGSPQLEELSFEPGNAYNEAVISNAKNLGQKVFGEILEIPARKLMINDQIDTIQTQINETTNIRRNVAVKSGDEFENLDNRLQALALLMLHYCSGLQDCVDKEEEEELKREKATTVTN</sequence>
<feature type="region of interest" description="Disordered" evidence="8">
    <location>
        <begin position="764"/>
        <end position="791"/>
    </location>
</feature>
<dbReference type="InterPro" id="IPR002219">
    <property type="entry name" value="PKC_DAG/PE"/>
</dbReference>
<feature type="region of interest" description="Disordered" evidence="8">
    <location>
        <begin position="928"/>
        <end position="955"/>
    </location>
</feature>
<keyword evidence="3" id="KW-0479">Metal-binding</keyword>
<evidence type="ECO:0000256" key="8">
    <source>
        <dbReference type="SAM" id="MobiDB-lite"/>
    </source>
</evidence>
<keyword evidence="4" id="KW-0862">Zinc</keyword>
<reference evidence="13" key="1">
    <citation type="submission" date="2022-11" db="UniProtKB">
        <authorList>
            <consortium name="WormBaseParasite"/>
        </authorList>
    </citation>
    <scope>IDENTIFICATION</scope>
</reference>
<dbReference type="GO" id="GO:0005739">
    <property type="term" value="C:mitochondrion"/>
    <property type="evidence" value="ECO:0007669"/>
    <property type="project" value="GOC"/>
</dbReference>
<evidence type="ECO:0000256" key="5">
    <source>
        <dbReference type="ARBA" id="ARBA00023055"/>
    </source>
</evidence>
<dbReference type="InterPro" id="IPR046349">
    <property type="entry name" value="C1-like_sf"/>
</dbReference>
<dbReference type="Proteomes" id="UP000887540">
    <property type="component" value="Unplaced"/>
</dbReference>
<evidence type="ECO:0000256" key="6">
    <source>
        <dbReference type="ARBA" id="ARBA00023121"/>
    </source>
</evidence>
<dbReference type="InterPro" id="IPR001478">
    <property type="entry name" value="PDZ"/>
</dbReference>
<proteinExistence type="predicted"/>
<dbReference type="Pfam" id="PF17820">
    <property type="entry name" value="PDZ_6"/>
    <property type="match status" value="1"/>
</dbReference>
<dbReference type="SUPFAM" id="SSF50156">
    <property type="entry name" value="PDZ domain-like"/>
    <property type="match status" value="1"/>
</dbReference>
<keyword evidence="5" id="KW-0445">Lipid transport</keyword>
<dbReference type="InterPro" id="IPR058801">
    <property type="entry name" value="PDZD8_N"/>
</dbReference>
<feature type="domain" description="PDZ" evidence="10">
    <location>
        <begin position="189"/>
        <end position="272"/>
    </location>
</feature>
<accession>A0A914DTA8</accession>
<dbReference type="GO" id="GO:0006869">
    <property type="term" value="P:lipid transport"/>
    <property type="evidence" value="ECO:0007669"/>
    <property type="project" value="UniProtKB-KW"/>
</dbReference>
<feature type="compositionally biased region" description="Basic residues" evidence="8">
    <location>
        <begin position="573"/>
        <end position="586"/>
    </location>
</feature>
<keyword evidence="6" id="KW-0446">Lipid-binding</keyword>
<feature type="region of interest" description="Disordered" evidence="8">
    <location>
        <begin position="363"/>
        <end position="506"/>
    </location>
</feature>
<feature type="region of interest" description="Disordered" evidence="8">
    <location>
        <begin position="533"/>
        <end position="619"/>
    </location>
</feature>
<feature type="compositionally biased region" description="Polar residues" evidence="8">
    <location>
        <begin position="775"/>
        <end position="791"/>
    </location>
</feature>
<dbReference type="PANTHER" id="PTHR21519">
    <property type="entry name" value="PDZ DOMAIN-CONTAINING PROTEIN 8"/>
    <property type="match status" value="1"/>
</dbReference>
<dbReference type="InterPro" id="IPR039275">
    <property type="entry name" value="PDZD8"/>
</dbReference>
<evidence type="ECO:0000256" key="1">
    <source>
        <dbReference type="ARBA" id="ARBA00004370"/>
    </source>
</evidence>
<dbReference type="Pfam" id="PF26547">
    <property type="entry name" value="PDZD8_N"/>
    <property type="match status" value="1"/>
</dbReference>
<dbReference type="GO" id="GO:0046872">
    <property type="term" value="F:metal ion binding"/>
    <property type="evidence" value="ECO:0007669"/>
    <property type="project" value="UniProtKB-KW"/>
</dbReference>
<evidence type="ECO:0000256" key="7">
    <source>
        <dbReference type="ARBA" id="ARBA00023136"/>
    </source>
</evidence>
<dbReference type="AlphaFoldDB" id="A0A914DTA8"/>
<dbReference type="PROSITE" id="PS50106">
    <property type="entry name" value="PDZ"/>
    <property type="match status" value="1"/>
</dbReference>
<feature type="compositionally biased region" description="Basic and acidic residues" evidence="8">
    <location>
        <begin position="938"/>
        <end position="955"/>
    </location>
</feature>
<keyword evidence="7" id="KW-0472">Membrane</keyword>
<evidence type="ECO:0000256" key="4">
    <source>
        <dbReference type="ARBA" id="ARBA00022833"/>
    </source>
</evidence>
<keyword evidence="12" id="KW-1185">Reference proteome</keyword>
<dbReference type="SMART" id="SM00228">
    <property type="entry name" value="PDZ"/>
    <property type="match status" value="1"/>
</dbReference>
<feature type="domain" description="Phorbol-ester/DAG-type" evidence="9">
    <location>
        <begin position="800"/>
        <end position="851"/>
    </location>
</feature>
<evidence type="ECO:0000256" key="3">
    <source>
        <dbReference type="ARBA" id="ARBA00022723"/>
    </source>
</evidence>
<dbReference type="InterPro" id="IPR041489">
    <property type="entry name" value="PDZ_6"/>
</dbReference>
<evidence type="ECO:0000259" key="11">
    <source>
        <dbReference type="PROSITE" id="PS51847"/>
    </source>
</evidence>
<dbReference type="PROSITE" id="PS51847">
    <property type="entry name" value="SMP"/>
    <property type="match status" value="1"/>
</dbReference>
<comment type="subcellular location">
    <subcellularLocation>
        <location evidence="1">Membrane</location>
    </subcellularLocation>
</comment>
<evidence type="ECO:0000313" key="12">
    <source>
        <dbReference type="Proteomes" id="UP000887540"/>
    </source>
</evidence>
<evidence type="ECO:0000259" key="9">
    <source>
        <dbReference type="PROSITE" id="PS50081"/>
    </source>
</evidence>
<dbReference type="SMART" id="SM00109">
    <property type="entry name" value="C1"/>
    <property type="match status" value="1"/>
</dbReference>
<dbReference type="GO" id="GO:0016020">
    <property type="term" value="C:membrane"/>
    <property type="evidence" value="ECO:0007669"/>
    <property type="project" value="UniProtKB-SubCell"/>
</dbReference>
<evidence type="ECO:0000313" key="13">
    <source>
        <dbReference type="WBParaSite" id="ACRNAN_scaffold4001.g20156.t1"/>
    </source>
</evidence>
<name>A0A914DTA8_9BILA</name>
<dbReference type="InterPro" id="IPR036034">
    <property type="entry name" value="PDZ_sf"/>
</dbReference>
<dbReference type="PROSITE" id="PS50081">
    <property type="entry name" value="ZF_DAG_PE_2"/>
    <property type="match status" value="1"/>
</dbReference>
<dbReference type="Gene3D" id="2.30.42.10">
    <property type="match status" value="1"/>
</dbReference>
<dbReference type="WBParaSite" id="ACRNAN_scaffold4001.g20156.t1">
    <property type="protein sequence ID" value="ACRNAN_scaffold4001.g20156.t1"/>
    <property type="gene ID" value="ACRNAN_scaffold4001.g20156"/>
</dbReference>
<dbReference type="GO" id="GO:0008289">
    <property type="term" value="F:lipid binding"/>
    <property type="evidence" value="ECO:0007669"/>
    <property type="project" value="UniProtKB-KW"/>
</dbReference>
<dbReference type="GO" id="GO:0051560">
    <property type="term" value="P:mitochondrial calcium ion homeostasis"/>
    <property type="evidence" value="ECO:0007669"/>
    <property type="project" value="InterPro"/>
</dbReference>
<feature type="compositionally biased region" description="Basic and acidic residues" evidence="8">
    <location>
        <begin position="587"/>
        <end position="608"/>
    </location>
</feature>
<dbReference type="Gene3D" id="3.30.60.20">
    <property type="match status" value="1"/>
</dbReference>
<feature type="compositionally biased region" description="Low complexity" evidence="8">
    <location>
        <begin position="478"/>
        <end position="487"/>
    </location>
</feature>
<feature type="domain" description="SMP-LTD" evidence="11">
    <location>
        <begin position="1"/>
        <end position="115"/>
    </location>
</feature>
<organism evidence="12 13">
    <name type="scientific">Acrobeloides nanus</name>
    <dbReference type="NCBI Taxonomy" id="290746"/>
    <lineage>
        <taxon>Eukaryota</taxon>
        <taxon>Metazoa</taxon>
        <taxon>Ecdysozoa</taxon>
        <taxon>Nematoda</taxon>
        <taxon>Chromadorea</taxon>
        <taxon>Rhabditida</taxon>
        <taxon>Tylenchina</taxon>
        <taxon>Cephalobomorpha</taxon>
        <taxon>Cephaloboidea</taxon>
        <taxon>Cephalobidae</taxon>
        <taxon>Acrobeloides</taxon>
    </lineage>
</organism>